<keyword evidence="5 12" id="KW-0820">tRNA-binding</keyword>
<evidence type="ECO:0000313" key="15">
    <source>
        <dbReference type="Proteomes" id="UP000534870"/>
    </source>
</evidence>
<proteinExistence type="inferred from homology"/>
<dbReference type="GO" id="GO:0006412">
    <property type="term" value="P:translation"/>
    <property type="evidence" value="ECO:0007669"/>
    <property type="project" value="UniProtKB-KW"/>
</dbReference>
<dbReference type="EMBL" id="JABXXP010000702">
    <property type="protein sequence ID" value="NVN13038.1"/>
    <property type="molecule type" value="Genomic_DNA"/>
</dbReference>
<organism evidence="14 15">
    <name type="scientific">Nguyenibacter vanlangensis</name>
    <dbReference type="NCBI Taxonomy" id="1216886"/>
    <lineage>
        <taxon>Bacteria</taxon>
        <taxon>Pseudomonadati</taxon>
        <taxon>Pseudomonadota</taxon>
        <taxon>Alphaproteobacteria</taxon>
        <taxon>Acetobacterales</taxon>
        <taxon>Acetobacteraceae</taxon>
        <taxon>Nguyenibacter</taxon>
    </lineage>
</organism>
<evidence type="ECO:0000313" key="14">
    <source>
        <dbReference type="EMBL" id="NVN13038.1"/>
    </source>
</evidence>
<name>A0A7Y7IZ13_9PROT</name>
<dbReference type="InterPro" id="IPR002547">
    <property type="entry name" value="tRNA-bd_dom"/>
</dbReference>
<comment type="subunit">
    <text evidence="2">Tetramer of two alpha and two beta subunits.</text>
</comment>
<dbReference type="InterPro" id="IPR033714">
    <property type="entry name" value="tRNA_bind_bactPheRS"/>
</dbReference>
<keyword evidence="8" id="KW-0648">Protein biosynthesis</keyword>
<dbReference type="SUPFAM" id="SSF46955">
    <property type="entry name" value="Putative DNA-binding domain"/>
    <property type="match status" value="1"/>
</dbReference>
<evidence type="ECO:0000256" key="5">
    <source>
        <dbReference type="ARBA" id="ARBA00022555"/>
    </source>
</evidence>
<evidence type="ECO:0000259" key="13">
    <source>
        <dbReference type="PROSITE" id="PS50886"/>
    </source>
</evidence>
<dbReference type="EC" id="6.1.1.20" evidence="3"/>
<evidence type="ECO:0000256" key="1">
    <source>
        <dbReference type="ARBA" id="ARBA00008653"/>
    </source>
</evidence>
<evidence type="ECO:0000256" key="10">
    <source>
        <dbReference type="ARBA" id="ARBA00033189"/>
    </source>
</evidence>
<comment type="caution">
    <text evidence="14">The sequence shown here is derived from an EMBL/GenBank/DDBJ whole genome shotgun (WGS) entry which is preliminary data.</text>
</comment>
<evidence type="ECO:0000256" key="4">
    <source>
        <dbReference type="ARBA" id="ARBA00017032"/>
    </source>
</evidence>
<protein>
    <recommendedName>
        <fullName evidence="4">Phenylalanine--tRNA ligase beta subunit</fullName>
        <ecNumber evidence="3">6.1.1.20</ecNumber>
    </recommendedName>
    <alternativeName>
        <fullName evidence="10">Phenylalanyl-tRNA synthetase beta subunit</fullName>
    </alternativeName>
</protein>
<dbReference type="InterPro" id="IPR012340">
    <property type="entry name" value="NA-bd_OB-fold"/>
</dbReference>
<sequence length="158" mass="16452">MKFTLSWLRDHLDTTASVEEICAKLNAIGLEVESVADPGAALVPFRTARIIEAAQHPNADRLRVCRVDAGPGFDPVQVVCGAPNARTGLAVIFAPPGTYIPGLDTTIKAGAIRGETSGGMLCSLRELGLGDAHDGIAELPDDTLPGQSYAAFAGLDDP</sequence>
<dbReference type="GO" id="GO:0000049">
    <property type="term" value="F:tRNA binding"/>
    <property type="evidence" value="ECO:0007669"/>
    <property type="project" value="UniProtKB-UniRule"/>
</dbReference>
<gene>
    <name evidence="14" type="ORF">HUK84_18200</name>
</gene>
<keyword evidence="9" id="KW-0030">Aminoacyl-tRNA synthetase</keyword>
<evidence type="ECO:0000256" key="6">
    <source>
        <dbReference type="ARBA" id="ARBA00022598"/>
    </source>
</evidence>
<feature type="domain" description="TRNA-binding" evidence="13">
    <location>
        <begin position="39"/>
        <end position="150"/>
    </location>
</feature>
<dbReference type="Gene3D" id="3.30.56.10">
    <property type="match status" value="1"/>
</dbReference>
<evidence type="ECO:0000256" key="8">
    <source>
        <dbReference type="ARBA" id="ARBA00022917"/>
    </source>
</evidence>
<evidence type="ECO:0000256" key="9">
    <source>
        <dbReference type="ARBA" id="ARBA00023146"/>
    </source>
</evidence>
<dbReference type="InterPro" id="IPR009061">
    <property type="entry name" value="DNA-bd_dom_put_sf"/>
</dbReference>
<dbReference type="GO" id="GO:0004826">
    <property type="term" value="F:phenylalanine-tRNA ligase activity"/>
    <property type="evidence" value="ECO:0007669"/>
    <property type="project" value="UniProtKB-EC"/>
</dbReference>
<evidence type="ECO:0000256" key="11">
    <source>
        <dbReference type="ARBA" id="ARBA00049255"/>
    </source>
</evidence>
<dbReference type="Proteomes" id="UP000534870">
    <property type="component" value="Unassembled WGS sequence"/>
</dbReference>
<comment type="similarity">
    <text evidence="1">Belongs to the phenylalanyl-tRNA synthetase beta subunit family. Type 1 subfamily.</text>
</comment>
<feature type="non-terminal residue" evidence="14">
    <location>
        <position position="158"/>
    </location>
</feature>
<dbReference type="AlphaFoldDB" id="A0A7Y7IZ13"/>
<keyword evidence="7 12" id="KW-0694">RNA-binding</keyword>
<keyword evidence="6 14" id="KW-0436">Ligase</keyword>
<accession>A0A7Y7IZ13</accession>
<dbReference type="Gene3D" id="2.40.50.140">
    <property type="entry name" value="Nucleic acid-binding proteins"/>
    <property type="match status" value="1"/>
</dbReference>
<dbReference type="CDD" id="cd02796">
    <property type="entry name" value="tRNA_bind_bactPheRS"/>
    <property type="match status" value="1"/>
</dbReference>
<evidence type="ECO:0000256" key="2">
    <source>
        <dbReference type="ARBA" id="ARBA00011209"/>
    </source>
</evidence>
<evidence type="ECO:0000256" key="3">
    <source>
        <dbReference type="ARBA" id="ARBA00012814"/>
    </source>
</evidence>
<dbReference type="Pfam" id="PF01588">
    <property type="entry name" value="tRNA_bind"/>
    <property type="match status" value="1"/>
</dbReference>
<dbReference type="FunFam" id="2.40.50.140:FF:000045">
    <property type="entry name" value="Phenylalanine--tRNA ligase beta subunit"/>
    <property type="match status" value="1"/>
</dbReference>
<evidence type="ECO:0000256" key="12">
    <source>
        <dbReference type="PROSITE-ProRule" id="PRU00209"/>
    </source>
</evidence>
<comment type="catalytic activity">
    <reaction evidence="11">
        <text>tRNA(Phe) + L-phenylalanine + ATP = L-phenylalanyl-tRNA(Phe) + AMP + diphosphate + H(+)</text>
        <dbReference type="Rhea" id="RHEA:19413"/>
        <dbReference type="Rhea" id="RHEA-COMP:9668"/>
        <dbReference type="Rhea" id="RHEA-COMP:9699"/>
        <dbReference type="ChEBI" id="CHEBI:15378"/>
        <dbReference type="ChEBI" id="CHEBI:30616"/>
        <dbReference type="ChEBI" id="CHEBI:33019"/>
        <dbReference type="ChEBI" id="CHEBI:58095"/>
        <dbReference type="ChEBI" id="CHEBI:78442"/>
        <dbReference type="ChEBI" id="CHEBI:78531"/>
        <dbReference type="ChEBI" id="CHEBI:456215"/>
        <dbReference type="EC" id="6.1.1.20"/>
    </reaction>
</comment>
<dbReference type="PROSITE" id="PS50886">
    <property type="entry name" value="TRBD"/>
    <property type="match status" value="1"/>
</dbReference>
<dbReference type="SUPFAM" id="SSF50249">
    <property type="entry name" value="Nucleic acid-binding proteins"/>
    <property type="match status" value="1"/>
</dbReference>
<evidence type="ECO:0000256" key="7">
    <source>
        <dbReference type="ARBA" id="ARBA00022884"/>
    </source>
</evidence>
<reference evidence="14 15" key="1">
    <citation type="submission" date="2020-06" db="EMBL/GenBank/DDBJ databases">
        <title>Description of novel acetic acid bacteria.</title>
        <authorList>
            <person name="Sombolestani A."/>
        </authorList>
    </citation>
    <scope>NUCLEOTIDE SEQUENCE [LARGE SCALE GENOMIC DNA]</scope>
    <source>
        <strain evidence="14 15">LMG 31431</strain>
    </source>
</reference>